<dbReference type="GO" id="GO:0005778">
    <property type="term" value="C:peroxisomal membrane"/>
    <property type="evidence" value="ECO:0007669"/>
    <property type="project" value="UniProtKB-ARBA"/>
</dbReference>
<evidence type="ECO:0000256" key="5">
    <source>
        <dbReference type="SAM" id="MobiDB-lite"/>
    </source>
</evidence>
<keyword evidence="3 6" id="KW-1133">Transmembrane helix</keyword>
<dbReference type="InterPro" id="IPR010482">
    <property type="entry name" value="TECPR1-like_DysF"/>
</dbReference>
<evidence type="ECO:0000256" key="4">
    <source>
        <dbReference type="ARBA" id="ARBA00023136"/>
    </source>
</evidence>
<comment type="subcellular location">
    <subcellularLocation>
        <location evidence="1">Endomembrane system</location>
        <topology evidence="1">Multi-pass membrane protein</topology>
    </subcellularLocation>
</comment>
<evidence type="ECO:0000256" key="6">
    <source>
        <dbReference type="SAM" id="Phobius"/>
    </source>
</evidence>
<organism evidence="8">
    <name type="scientific">Ganoderma boninense</name>
    <dbReference type="NCBI Taxonomy" id="34458"/>
    <lineage>
        <taxon>Eukaryota</taxon>
        <taxon>Fungi</taxon>
        <taxon>Dikarya</taxon>
        <taxon>Basidiomycota</taxon>
        <taxon>Agaricomycotina</taxon>
        <taxon>Agaricomycetes</taxon>
        <taxon>Polyporales</taxon>
        <taxon>Polyporaceae</taxon>
        <taxon>Ganoderma</taxon>
    </lineage>
</organism>
<accession>A0A5K1JYR5</accession>
<feature type="region of interest" description="Disordered" evidence="5">
    <location>
        <begin position="329"/>
        <end position="417"/>
    </location>
</feature>
<gene>
    <name evidence="8" type="primary">C1KJH7</name>
</gene>
<feature type="compositionally biased region" description="Basic and acidic residues" evidence="5">
    <location>
        <begin position="366"/>
        <end position="382"/>
    </location>
</feature>
<reference evidence="8" key="1">
    <citation type="submission" date="2019-10" db="EMBL/GenBank/DDBJ databases">
        <authorList>
            <person name="Nor Muhammad N."/>
        </authorList>
    </citation>
    <scope>NUCLEOTIDE SEQUENCE</scope>
</reference>
<name>A0A5K1JYR5_9APHY</name>
<feature type="transmembrane region" description="Helical" evidence="6">
    <location>
        <begin position="64"/>
        <end position="88"/>
    </location>
</feature>
<evidence type="ECO:0000256" key="3">
    <source>
        <dbReference type="ARBA" id="ARBA00022989"/>
    </source>
</evidence>
<sequence length="560" mass="60722">MSKPADDSGPAQSAPLVEFLNTLPSPLTTTLVGLAPAISRTRYLVHLLAWKAPWEDSSLFLASWWALCLLPELGLRYLFPFVLFVLLFRFRPDPTSQHASPPVTEDILQHAIADLTAIHTLFTSLSIPGRTPTQVTTIRPLILLRSIAVVYIPYLALTYAVRIRILLALAGTLLLTWRARWATVVRGALWRSAHIRWAAYRAWSVLSGQPLPPVPRSPQSHSEAQLASVSSLTAQKEKLPEASLRFLFTIYENQRWWMGLDWTAALLPNERPSWCSVSQQPAAPPSAFTLPAATTAYTLTPDGKGRVKRVARWRWEEEEWRVVVRREGAAGASRVEKPVPQPKEESAAAAGASRILKKMRTGSLDLGEHGAEKDGEGHRAEDGAGASGSADVQGAEDEEVEEPSTDPDGWVYADNKWEGASCKGGMGKYTRFRRWTRIAVLTETIEIVGPGELGVRRDEHLPVGVSASKSVADAIPPSPSQSPRTPTKALSDLSSGGSGAGVGHHRTSSSLASLPPAPSDGANKDTVTPQSSPAKEESRLRQRLKAAVLGATTGSTAEHS</sequence>
<evidence type="ECO:0000313" key="8">
    <source>
        <dbReference type="EMBL" id="VWO97591.1"/>
    </source>
</evidence>
<keyword evidence="2 6" id="KW-0812">Transmembrane</keyword>
<dbReference type="Pfam" id="PF06398">
    <property type="entry name" value="Pex24p"/>
    <property type="match status" value="1"/>
</dbReference>
<feature type="transmembrane region" description="Helical" evidence="6">
    <location>
        <begin position="140"/>
        <end position="157"/>
    </location>
</feature>
<dbReference type="GO" id="GO:0012505">
    <property type="term" value="C:endomembrane system"/>
    <property type="evidence" value="ECO:0007669"/>
    <property type="project" value="UniProtKB-SubCell"/>
</dbReference>
<proteinExistence type="predicted"/>
<dbReference type="AlphaFoldDB" id="A0A5K1JYR5"/>
<keyword evidence="4 6" id="KW-0472">Membrane</keyword>
<dbReference type="EMBL" id="LR726404">
    <property type="protein sequence ID" value="VWO97591.1"/>
    <property type="molecule type" value="Genomic_DNA"/>
</dbReference>
<protein>
    <submittedName>
        <fullName evidence="8">AVR-Pita1 (AVR-Pita1 protein) (Effector protein AVR-Pita1)</fullName>
    </submittedName>
</protein>
<evidence type="ECO:0000256" key="2">
    <source>
        <dbReference type="ARBA" id="ARBA00022692"/>
    </source>
</evidence>
<dbReference type="InterPro" id="IPR006614">
    <property type="entry name" value="Peroxin/Ferlin"/>
</dbReference>
<dbReference type="PANTHER" id="PTHR31679:SF2">
    <property type="entry name" value="PEROXISOMAL MEMBRANE PROTEIN PEX30-RELATED"/>
    <property type="match status" value="1"/>
</dbReference>
<dbReference type="SMART" id="SM00693">
    <property type="entry name" value="DysFN"/>
    <property type="match status" value="1"/>
</dbReference>
<evidence type="ECO:0000256" key="1">
    <source>
        <dbReference type="ARBA" id="ARBA00004127"/>
    </source>
</evidence>
<feature type="region of interest" description="Disordered" evidence="5">
    <location>
        <begin position="467"/>
        <end position="560"/>
    </location>
</feature>
<feature type="compositionally biased region" description="Acidic residues" evidence="5">
    <location>
        <begin position="394"/>
        <end position="405"/>
    </location>
</feature>
<dbReference type="GO" id="GO:0007031">
    <property type="term" value="P:peroxisome organization"/>
    <property type="evidence" value="ECO:0007669"/>
    <property type="project" value="TreeGrafter"/>
</dbReference>
<feature type="compositionally biased region" description="Basic and acidic residues" evidence="5">
    <location>
        <begin position="329"/>
        <end position="346"/>
    </location>
</feature>
<dbReference type="PANTHER" id="PTHR31679">
    <property type="entry name" value="PEROXISOMAL MEMBRANE PROTEIN PEX30-RELATED"/>
    <property type="match status" value="1"/>
</dbReference>
<dbReference type="InterPro" id="IPR052646">
    <property type="entry name" value="Peroxisomal_PEX28-32"/>
</dbReference>
<feature type="domain" description="Peroxin/Ferlin" evidence="7">
    <location>
        <begin position="243"/>
        <end position="323"/>
    </location>
</feature>
<evidence type="ECO:0000259" key="7">
    <source>
        <dbReference type="SMART" id="SM00693"/>
    </source>
</evidence>